<keyword evidence="2 5" id="KW-0812">Transmembrane</keyword>
<dbReference type="Proteomes" id="UP001057580">
    <property type="component" value="Chromosome"/>
</dbReference>
<evidence type="ECO:0000256" key="1">
    <source>
        <dbReference type="ARBA" id="ARBA00004141"/>
    </source>
</evidence>
<evidence type="ECO:0000313" key="8">
    <source>
        <dbReference type="Proteomes" id="UP001057580"/>
    </source>
</evidence>
<dbReference type="KEGG" id="ssai:N0B31_05785"/>
<dbReference type="AlphaFoldDB" id="A0A9E7R6X1"/>
<dbReference type="InterPro" id="IPR006977">
    <property type="entry name" value="Yip1_dom"/>
</dbReference>
<protein>
    <submittedName>
        <fullName evidence="7">YIP1 family protein</fullName>
    </submittedName>
</protein>
<organism evidence="7 8">
    <name type="scientific">Salinirubellus salinus</name>
    <dbReference type="NCBI Taxonomy" id="1364945"/>
    <lineage>
        <taxon>Archaea</taxon>
        <taxon>Methanobacteriati</taxon>
        <taxon>Methanobacteriota</taxon>
        <taxon>Stenosarchaea group</taxon>
        <taxon>Halobacteria</taxon>
        <taxon>Halobacteriales</taxon>
        <taxon>Natronomonadaceae</taxon>
        <taxon>Salinirubellus</taxon>
    </lineage>
</organism>
<feature type="domain" description="Yip1" evidence="6">
    <location>
        <begin position="3"/>
        <end position="199"/>
    </location>
</feature>
<evidence type="ECO:0000313" key="7">
    <source>
        <dbReference type="EMBL" id="UWM55795.1"/>
    </source>
</evidence>
<evidence type="ECO:0000256" key="4">
    <source>
        <dbReference type="ARBA" id="ARBA00023136"/>
    </source>
</evidence>
<dbReference type="Pfam" id="PF04893">
    <property type="entry name" value="Yip1"/>
    <property type="match status" value="1"/>
</dbReference>
<feature type="transmembrane region" description="Helical" evidence="5">
    <location>
        <begin position="185"/>
        <end position="205"/>
    </location>
</feature>
<evidence type="ECO:0000259" key="6">
    <source>
        <dbReference type="Pfam" id="PF04893"/>
    </source>
</evidence>
<comment type="subcellular location">
    <subcellularLocation>
        <location evidence="1">Membrane</location>
        <topology evidence="1">Multi-pass membrane protein</topology>
    </subcellularLocation>
</comment>
<evidence type="ECO:0000256" key="3">
    <source>
        <dbReference type="ARBA" id="ARBA00022989"/>
    </source>
</evidence>
<sequence length="208" mass="21806">MIALLTNPDAFFEARHESPSLLGPALVVTLVGLAGVVGSYPILQATLTALPAEAGAFVTAIQVFGAVFALVATYVIWLLYAVAFHVVGSVAFDASGEFRTTLTLVGWGFVPAVFGAIVGAGANFVVFSGVRFPQDPQAVQSFVQQLQSRPEFLVSGLVGIVFLLWSAFLWTFAVRHAESLGLREAGLTVAGPVALALVLRLNGIFGVV</sequence>
<keyword evidence="8" id="KW-1185">Reference proteome</keyword>
<feature type="transmembrane region" description="Helical" evidence="5">
    <location>
        <begin position="63"/>
        <end position="92"/>
    </location>
</feature>
<name>A0A9E7R6X1_9EURY</name>
<proteinExistence type="predicted"/>
<gene>
    <name evidence="7" type="ORF">N0B31_05785</name>
</gene>
<evidence type="ECO:0000256" key="5">
    <source>
        <dbReference type="SAM" id="Phobius"/>
    </source>
</evidence>
<keyword evidence="4 5" id="KW-0472">Membrane</keyword>
<dbReference type="EMBL" id="CP104003">
    <property type="protein sequence ID" value="UWM55795.1"/>
    <property type="molecule type" value="Genomic_DNA"/>
</dbReference>
<evidence type="ECO:0000256" key="2">
    <source>
        <dbReference type="ARBA" id="ARBA00022692"/>
    </source>
</evidence>
<keyword evidence="3 5" id="KW-1133">Transmembrane helix</keyword>
<feature type="transmembrane region" description="Helical" evidence="5">
    <location>
        <begin position="152"/>
        <end position="173"/>
    </location>
</feature>
<accession>A0A9E7R6X1</accession>
<feature type="transmembrane region" description="Helical" evidence="5">
    <location>
        <begin position="21"/>
        <end position="43"/>
    </location>
</feature>
<dbReference type="GO" id="GO:0016020">
    <property type="term" value="C:membrane"/>
    <property type="evidence" value="ECO:0007669"/>
    <property type="project" value="UniProtKB-SubCell"/>
</dbReference>
<dbReference type="GeneID" id="74941913"/>
<dbReference type="RefSeq" id="WP_260594906.1">
    <property type="nucleotide sequence ID" value="NZ_CP104003.1"/>
</dbReference>
<reference evidence="7" key="1">
    <citation type="submission" date="2022-09" db="EMBL/GenBank/DDBJ databases">
        <title>Diverse halophilic archaea isolated from saline environments.</title>
        <authorList>
            <person name="Cui H.-L."/>
        </authorList>
    </citation>
    <scope>NUCLEOTIDE SEQUENCE</scope>
    <source>
        <strain evidence="7">ZS-35-S2</strain>
    </source>
</reference>
<feature type="transmembrane region" description="Helical" evidence="5">
    <location>
        <begin position="104"/>
        <end position="132"/>
    </location>
</feature>